<evidence type="ECO:0000256" key="3">
    <source>
        <dbReference type="SAM" id="SignalP"/>
    </source>
</evidence>
<comment type="caution">
    <text evidence="5">The sequence shown here is derived from an EMBL/GenBank/DDBJ whole genome shotgun (WGS) entry which is preliminary data.</text>
</comment>
<accession>A0ABS0AF81</accession>
<feature type="signal peptide" evidence="3">
    <location>
        <begin position="1"/>
        <end position="20"/>
    </location>
</feature>
<evidence type="ECO:0000256" key="2">
    <source>
        <dbReference type="SAM" id="MobiDB-lite"/>
    </source>
</evidence>
<dbReference type="SUPFAM" id="SSF55486">
    <property type="entry name" value="Metalloproteases ('zincins'), catalytic domain"/>
    <property type="match status" value="1"/>
</dbReference>
<feature type="compositionally biased region" description="Gly residues" evidence="2">
    <location>
        <begin position="28"/>
        <end position="53"/>
    </location>
</feature>
<evidence type="ECO:0000313" key="5">
    <source>
        <dbReference type="EMBL" id="MBF5052744.1"/>
    </source>
</evidence>
<sequence>MFMQRGAGTVLMGALVVAVAACGGGGNSSGGGSTGGTGGGTGGGSGGGGGGTPGSLTLASNSPGDGATQKADYPVAAVFSAPVDPASVDMQSFAVTAGVNEVDGTFSYSDDGSVVIFTPNAALVDGQDYTVTLNGITDQSGDALNAEQTWTFTANAVANYDCAVGAVPASLNLNAEQDAYYSQYADANGLPVLGGNLVSAAALTHACETILGMMSLRQDLLERMIANGTIAAVTGDGEGITQIPAYSDLDTVFPITGDTWDNRARGGLGATKARPVSSGTEENVLCYGNDPYQAGGVHEDIFLHEFAHSVDLMALEDLDPDFLDEVQAAYDDALANNLFENTYADDTVEEYWAEGVQTWFNTNLESDPPNGLHNSVNTRAELESYDPALHGLISRIFPTDYDGGCPAGAP</sequence>
<feature type="domain" description="SbsA Ig-like" evidence="4">
    <location>
        <begin position="56"/>
        <end position="153"/>
    </location>
</feature>
<evidence type="ECO:0000259" key="4">
    <source>
        <dbReference type="Pfam" id="PF13205"/>
    </source>
</evidence>
<evidence type="ECO:0000256" key="1">
    <source>
        <dbReference type="ARBA" id="ARBA00022729"/>
    </source>
</evidence>
<name>A0ABS0AF81_9GAMM</name>
<evidence type="ECO:0000313" key="6">
    <source>
        <dbReference type="Proteomes" id="UP000644441"/>
    </source>
</evidence>
<dbReference type="PROSITE" id="PS51257">
    <property type="entry name" value="PROKAR_LIPOPROTEIN"/>
    <property type="match status" value="1"/>
</dbReference>
<gene>
    <name evidence="5" type="ORF">ISO4_01346</name>
</gene>
<dbReference type="InterPro" id="IPR014755">
    <property type="entry name" value="Cu-Rt/internalin_Ig-like"/>
</dbReference>
<dbReference type="Gene3D" id="2.60.40.1220">
    <property type="match status" value="1"/>
</dbReference>
<feature type="chain" id="PRO_5045561080" description="SbsA Ig-like domain-containing protein" evidence="3">
    <location>
        <begin position="21"/>
        <end position="410"/>
    </location>
</feature>
<reference evidence="5 6" key="1">
    <citation type="submission" date="2012-09" db="EMBL/GenBank/DDBJ databases">
        <title>Genome Sequence of alkane-degrading Bacterium Alcanivorax venustensis ISO4.</title>
        <authorList>
            <person name="Lai Q."/>
            <person name="Shao Z."/>
        </authorList>
    </citation>
    <scope>NUCLEOTIDE SEQUENCE [LARGE SCALE GENOMIC DNA]</scope>
    <source>
        <strain evidence="5 6">ISO4</strain>
    </source>
</reference>
<dbReference type="InterPro" id="IPR032812">
    <property type="entry name" value="SbsA_Ig"/>
</dbReference>
<proteinExistence type="predicted"/>
<dbReference type="EMBL" id="ARXR01000008">
    <property type="protein sequence ID" value="MBF5052744.1"/>
    <property type="molecule type" value="Genomic_DNA"/>
</dbReference>
<keyword evidence="1 3" id="KW-0732">Signal</keyword>
<keyword evidence="6" id="KW-1185">Reference proteome</keyword>
<feature type="region of interest" description="Disordered" evidence="2">
    <location>
        <begin position="28"/>
        <end position="67"/>
    </location>
</feature>
<dbReference type="InterPro" id="IPR024079">
    <property type="entry name" value="MetalloPept_cat_dom_sf"/>
</dbReference>
<dbReference type="Proteomes" id="UP000644441">
    <property type="component" value="Unassembled WGS sequence"/>
</dbReference>
<dbReference type="Gene3D" id="3.40.390.10">
    <property type="entry name" value="Collagenase (Catalytic Domain)"/>
    <property type="match status" value="1"/>
</dbReference>
<organism evidence="5 6">
    <name type="scientific">Alloalcanivorax venustensis ISO4</name>
    <dbReference type="NCBI Taxonomy" id="1177184"/>
    <lineage>
        <taxon>Bacteria</taxon>
        <taxon>Pseudomonadati</taxon>
        <taxon>Pseudomonadota</taxon>
        <taxon>Gammaproteobacteria</taxon>
        <taxon>Oceanospirillales</taxon>
        <taxon>Alcanivoracaceae</taxon>
        <taxon>Alloalcanivorax</taxon>
    </lineage>
</organism>
<protein>
    <recommendedName>
        <fullName evidence="4">SbsA Ig-like domain-containing protein</fullName>
    </recommendedName>
</protein>
<dbReference type="Pfam" id="PF13205">
    <property type="entry name" value="Big_5"/>
    <property type="match status" value="1"/>
</dbReference>